<dbReference type="EMBL" id="KB095811">
    <property type="protein sequence ID" value="ESO12062.1"/>
    <property type="molecule type" value="Genomic_DNA"/>
</dbReference>
<dbReference type="OMA" id="GYIANLY"/>
<keyword evidence="6" id="KW-0479">Metal-binding</keyword>
<dbReference type="Gene3D" id="1.20.120.1770">
    <property type="match status" value="1"/>
</dbReference>
<comment type="subcellular location">
    <subcellularLocation>
        <location evidence="2">Membrane</location>
        <topology evidence="2">Multi-pass membrane protein</topology>
    </subcellularLocation>
</comment>
<feature type="transmembrane region" description="Helical" evidence="11">
    <location>
        <begin position="140"/>
        <end position="160"/>
    </location>
</feature>
<keyword evidence="10 11" id="KW-0472">Membrane</keyword>
<evidence type="ECO:0000256" key="7">
    <source>
        <dbReference type="ARBA" id="ARBA00022982"/>
    </source>
</evidence>
<feature type="transmembrane region" description="Helical" evidence="11">
    <location>
        <begin position="31"/>
        <end position="52"/>
    </location>
</feature>
<feature type="transmembrane region" description="Helical" evidence="11">
    <location>
        <begin position="105"/>
        <end position="128"/>
    </location>
</feature>
<dbReference type="eggNOG" id="KOG1619">
    <property type="taxonomic scope" value="Eukaryota"/>
</dbReference>
<keyword evidence="7" id="KW-0249">Electron transport</keyword>
<evidence type="ECO:0000256" key="6">
    <source>
        <dbReference type="ARBA" id="ARBA00022723"/>
    </source>
</evidence>
<dbReference type="PANTHER" id="PTHR10106:SF0">
    <property type="entry name" value="LD36721P"/>
    <property type="match status" value="1"/>
</dbReference>
<dbReference type="InterPro" id="IPR006593">
    <property type="entry name" value="Cyt_b561/ferric_Rdtase_TM"/>
</dbReference>
<gene>
    <name evidence="13" type="ORF">HELRODRAFT_62468</name>
</gene>
<keyword evidence="4" id="KW-0349">Heme</keyword>
<dbReference type="HOGENOM" id="CLU_069712_1_1_1"/>
<dbReference type="PROSITE" id="PS50939">
    <property type="entry name" value="CYTOCHROME_B561"/>
    <property type="match status" value="1"/>
</dbReference>
<evidence type="ECO:0000256" key="9">
    <source>
        <dbReference type="ARBA" id="ARBA00023004"/>
    </source>
</evidence>
<keyword evidence="9" id="KW-0408">Iron</keyword>
<accession>V3X0Q3</accession>
<evidence type="ECO:0000256" key="11">
    <source>
        <dbReference type="SAM" id="Phobius"/>
    </source>
</evidence>
<dbReference type="PANTHER" id="PTHR10106">
    <property type="entry name" value="CYTOCHROME B561-RELATED"/>
    <property type="match status" value="1"/>
</dbReference>
<protein>
    <recommendedName>
        <fullName evidence="12">Cytochrome b561 domain-containing protein</fullName>
    </recommendedName>
</protein>
<feature type="transmembrane region" description="Helical" evidence="11">
    <location>
        <begin position="64"/>
        <end position="85"/>
    </location>
</feature>
<reference evidence="13" key="1">
    <citation type="journal article" date="2013" name="Nature">
        <title>Insights into bilaterian evolution from three spiralian genomes.</title>
        <authorList>
            <person name="Simakov O."/>
            <person name="Marletaz F."/>
            <person name="Cho S.J."/>
            <person name="Edsinger-Gonzales E."/>
            <person name="Havlak P."/>
            <person name="Hellsten U."/>
            <person name="Kuo D.H."/>
            <person name="Larsson T."/>
            <person name="Lv J."/>
            <person name="Arendt D."/>
            <person name="Savage R."/>
            <person name="Osoegawa K."/>
            <person name="de Jong P."/>
            <person name="Grimwood J."/>
            <person name="Chapman J.A."/>
            <person name="Shapiro H."/>
            <person name="Aerts A."/>
            <person name="Otillar R.P."/>
            <person name="Terry A.Y."/>
            <person name="Boore J.L."/>
            <person name="Grigoriev I.V."/>
            <person name="Lindberg D.R."/>
            <person name="Seaver E.C."/>
            <person name="Weisblat D.A."/>
            <person name="Putnam N.H."/>
            <person name="Rokhsar D.S."/>
        </authorList>
    </citation>
    <scope>NUCLEOTIDE SEQUENCE</scope>
</reference>
<dbReference type="Pfam" id="PF03188">
    <property type="entry name" value="Cytochrom_B561"/>
    <property type="match status" value="1"/>
</dbReference>
<evidence type="ECO:0000256" key="2">
    <source>
        <dbReference type="ARBA" id="ARBA00004141"/>
    </source>
</evidence>
<dbReference type="SMART" id="SM00665">
    <property type="entry name" value="B561"/>
    <property type="match status" value="1"/>
</dbReference>
<dbReference type="RefSeq" id="XP_009008782.1">
    <property type="nucleotide sequence ID" value="XM_009010534.1"/>
</dbReference>
<comment type="cofactor">
    <cofactor evidence="1">
        <name>heme b</name>
        <dbReference type="ChEBI" id="CHEBI:60344"/>
    </cofactor>
</comment>
<evidence type="ECO:0000256" key="8">
    <source>
        <dbReference type="ARBA" id="ARBA00022989"/>
    </source>
</evidence>
<feature type="domain" description="Cytochrome b561" evidence="12">
    <location>
        <begin position="1"/>
        <end position="201"/>
    </location>
</feature>
<dbReference type="STRING" id="6412.T1FX12"/>
<evidence type="ECO:0000256" key="10">
    <source>
        <dbReference type="ARBA" id="ARBA00023136"/>
    </source>
</evidence>
<feature type="transmembrane region" description="Helical" evidence="11">
    <location>
        <begin position="180"/>
        <end position="201"/>
    </location>
</feature>
<evidence type="ECO:0000256" key="3">
    <source>
        <dbReference type="ARBA" id="ARBA00022448"/>
    </source>
</evidence>
<organism evidence="13">
    <name type="scientific">Helobdella robusta</name>
    <name type="common">Californian leech</name>
    <dbReference type="NCBI Taxonomy" id="6412"/>
    <lineage>
        <taxon>Eukaryota</taxon>
        <taxon>Metazoa</taxon>
        <taxon>Spiralia</taxon>
        <taxon>Lophotrochozoa</taxon>
        <taxon>Annelida</taxon>
        <taxon>Clitellata</taxon>
        <taxon>Hirudinea</taxon>
        <taxon>Rhynchobdellida</taxon>
        <taxon>Glossiphoniidae</taxon>
        <taxon>Helobdella</taxon>
    </lineage>
</organism>
<keyword evidence="5 11" id="KW-0812">Transmembrane</keyword>
<evidence type="ECO:0000256" key="4">
    <source>
        <dbReference type="ARBA" id="ARBA00022617"/>
    </source>
</evidence>
<keyword evidence="3" id="KW-0813">Transport</keyword>
<evidence type="ECO:0000313" key="13">
    <source>
        <dbReference type="EMBL" id="ESO12062.1"/>
    </source>
</evidence>
<evidence type="ECO:0000256" key="5">
    <source>
        <dbReference type="ARBA" id="ARBA00022692"/>
    </source>
</evidence>
<feature type="non-terminal residue" evidence="13">
    <location>
        <position position="1"/>
    </location>
</feature>
<dbReference type="InterPro" id="IPR043205">
    <property type="entry name" value="CYB561/CYBRD1-like"/>
</dbReference>
<keyword evidence="8 11" id="KW-1133">Transmembrane helix</keyword>
<evidence type="ECO:0000256" key="1">
    <source>
        <dbReference type="ARBA" id="ARBA00001970"/>
    </source>
</evidence>
<evidence type="ECO:0000259" key="12">
    <source>
        <dbReference type="PROSITE" id="PS50939"/>
    </source>
</evidence>
<sequence length="219" mass="24942">LFGVLLVILISLWMAIYHGGFEWYHEKAFNFHPLFMVLGMVFFYAEAILVYRVFRNKKKIVLKLFHASLNVLAFIFGALGLKAVFDSHNLIDKPIPNLYSLHSWLGITTVVLFAVQWLFGLFGFLLPVSNLKFKKILMPIHLFFGIVIFVLATLTSLTGLTEKALWTLDKTYQLFVPEGVLINVMGLLLVIFCISIVFLVVNPNYKRVAKAEDGVNLIN</sequence>
<proteinExistence type="predicted"/>
<dbReference type="GeneID" id="20213360"/>
<feature type="transmembrane region" description="Helical" evidence="11">
    <location>
        <begin position="5"/>
        <end position="25"/>
    </location>
</feature>
<dbReference type="OrthoDB" id="907479at2759"/>
<name>V3X0Q3_HELRO</name>